<dbReference type="VEuPathDB" id="FungiDB:ASPNIDRAFT2_44871"/>
<sequence>MYDLYVFPSLVVVDEEDTMDMPVGHRPLEDAVTAPIVRRCKSRSEHQHGLNACQSRGAWLMTRMMRPTSNIPQDGLFHSKLRRLKDATIKTLTTAMTGPAQM</sequence>
<gene>
    <name evidence="1" type="ORF">ASPNIDRAFT_44871</name>
</gene>
<proteinExistence type="predicted"/>
<accession>G3XQ81</accession>
<dbReference type="EMBL" id="ACJE01000003">
    <property type="protein sequence ID" value="EHA27431.1"/>
    <property type="molecule type" value="Genomic_DNA"/>
</dbReference>
<protein>
    <submittedName>
        <fullName evidence="1">Uncharacterized protein</fullName>
    </submittedName>
</protein>
<organism evidence="1 2">
    <name type="scientific">Aspergillus niger (strain ATCC 1015 / CBS 113.46 / FGSC A1144 / LSHB Ac4 / NCTC 3858a / NRRL 328 / USDA 3528.7)</name>
    <dbReference type="NCBI Taxonomy" id="380704"/>
    <lineage>
        <taxon>Eukaryota</taxon>
        <taxon>Fungi</taxon>
        <taxon>Dikarya</taxon>
        <taxon>Ascomycota</taxon>
        <taxon>Pezizomycotina</taxon>
        <taxon>Eurotiomycetes</taxon>
        <taxon>Eurotiomycetidae</taxon>
        <taxon>Eurotiales</taxon>
        <taxon>Aspergillaceae</taxon>
        <taxon>Aspergillus</taxon>
        <taxon>Aspergillus subgen. Circumdati</taxon>
    </lineage>
</organism>
<dbReference type="HOGENOM" id="CLU_2276861_0_0_1"/>
<reference evidence="1 2" key="1">
    <citation type="journal article" date="2011" name="Genome Res.">
        <title>Comparative genomics of citric-acid-producing Aspergillus niger ATCC 1015 versus enzyme-producing CBS 513.88.</title>
        <authorList>
            <person name="Andersen M.R."/>
            <person name="Salazar M.P."/>
            <person name="Schaap P.J."/>
            <person name="van de Vondervoort P.J."/>
            <person name="Culley D."/>
            <person name="Thykaer J."/>
            <person name="Frisvad J.C."/>
            <person name="Nielsen K.F."/>
            <person name="Albang R."/>
            <person name="Albermann K."/>
            <person name="Berka R.M."/>
            <person name="Braus G.H."/>
            <person name="Braus-Stromeyer S.A."/>
            <person name="Corrochano L.M."/>
            <person name="Dai Z."/>
            <person name="van Dijck P.W."/>
            <person name="Hofmann G."/>
            <person name="Lasure L.L."/>
            <person name="Magnuson J.K."/>
            <person name="Menke H."/>
            <person name="Meijer M."/>
            <person name="Meijer S.L."/>
            <person name="Nielsen J.B."/>
            <person name="Nielsen M.L."/>
            <person name="van Ooyen A.J."/>
            <person name="Pel H.J."/>
            <person name="Poulsen L."/>
            <person name="Samson R.A."/>
            <person name="Stam H."/>
            <person name="Tsang A."/>
            <person name="van den Brink J.M."/>
            <person name="Atkins A."/>
            <person name="Aerts A."/>
            <person name="Shapiro H."/>
            <person name="Pangilinan J."/>
            <person name="Salamov A."/>
            <person name="Lou Y."/>
            <person name="Lindquist E."/>
            <person name="Lucas S."/>
            <person name="Grimwood J."/>
            <person name="Grigoriev I.V."/>
            <person name="Kubicek C.P."/>
            <person name="Martinez D."/>
            <person name="van Peij N.N."/>
            <person name="Roubos J.A."/>
            <person name="Nielsen J."/>
            <person name="Baker S.E."/>
        </authorList>
    </citation>
    <scope>NUCLEOTIDE SEQUENCE [LARGE SCALE GENOMIC DNA]</scope>
    <source>
        <strain evidence="2">ATCC 1015 / CBS 113.46 / FGSC A1144 / LSHB Ac4 / NCTC 3858a / NRRL 328 / USDA 3528.7</strain>
    </source>
</reference>
<dbReference type="AlphaFoldDB" id="G3XQ81"/>
<dbReference type="Proteomes" id="UP000009038">
    <property type="component" value="Unassembled WGS sequence"/>
</dbReference>
<comment type="caution">
    <text evidence="1">The sequence shown here is derived from an EMBL/GenBank/DDBJ whole genome shotgun (WGS) entry which is preliminary data.</text>
</comment>
<name>G3XQ81_ASPNA</name>
<evidence type="ECO:0000313" key="1">
    <source>
        <dbReference type="EMBL" id="EHA27431.1"/>
    </source>
</evidence>
<evidence type="ECO:0000313" key="2">
    <source>
        <dbReference type="Proteomes" id="UP000009038"/>
    </source>
</evidence>